<evidence type="ECO:0000313" key="17">
    <source>
        <dbReference type="Proteomes" id="UP000254374"/>
    </source>
</evidence>
<evidence type="ECO:0000256" key="1">
    <source>
        <dbReference type="ARBA" id="ARBA00004496"/>
    </source>
</evidence>
<dbReference type="InterPro" id="IPR015803">
    <property type="entry name" value="Cys-tRNA-ligase"/>
</dbReference>
<dbReference type="NCBIfam" id="TIGR00435">
    <property type="entry name" value="cysS"/>
    <property type="match status" value="1"/>
</dbReference>
<keyword evidence="10 12" id="KW-0648">Protein biosynthesis</keyword>
<keyword evidence="5 12" id="KW-0436">Ligase</keyword>
<evidence type="ECO:0000313" key="14">
    <source>
        <dbReference type="EMBL" id="SIQ47682.1"/>
    </source>
</evidence>
<comment type="subcellular location">
    <subcellularLocation>
        <location evidence="1 12">Cytoplasm</location>
    </subcellularLocation>
</comment>
<dbReference type="STRING" id="464.Lgor_1446"/>
<keyword evidence="6 12" id="KW-0479">Metal-binding</keyword>
<evidence type="ECO:0000256" key="5">
    <source>
        <dbReference type="ARBA" id="ARBA00022598"/>
    </source>
</evidence>
<dbReference type="EC" id="6.1.1.16" evidence="12"/>
<comment type="similarity">
    <text evidence="2 12">Belongs to the class-I aminoacyl-tRNA synthetase family.</text>
</comment>
<feature type="domain" description="Cysteinyl-tRNA synthetase class Ia DALR" evidence="13">
    <location>
        <begin position="341"/>
        <end position="396"/>
    </location>
</feature>
<dbReference type="GO" id="GO:0005524">
    <property type="term" value="F:ATP binding"/>
    <property type="evidence" value="ECO:0007669"/>
    <property type="project" value="UniProtKB-UniRule"/>
</dbReference>
<feature type="short sequence motif" description="'HIGH' region" evidence="12">
    <location>
        <begin position="30"/>
        <end position="40"/>
    </location>
</feature>
<keyword evidence="9 12" id="KW-0067">ATP-binding</keyword>
<feature type="binding site" evidence="12">
    <location>
        <position position="238"/>
    </location>
    <ligand>
        <name>Zn(2+)</name>
        <dbReference type="ChEBI" id="CHEBI:29105"/>
    </ligand>
</feature>
<reference evidence="14 16" key="1">
    <citation type="submission" date="2017-01" db="EMBL/GenBank/DDBJ databases">
        <authorList>
            <person name="Varghese N."/>
            <person name="Submissions S."/>
        </authorList>
    </citation>
    <scope>NUCLEOTIDE SEQUENCE [LARGE SCALE GENOMIC DNA]</scope>
    <source>
        <strain evidence="14 16">ATCC 33342</strain>
    </source>
</reference>
<keyword evidence="11 12" id="KW-0030">Aminoacyl-tRNA synthetase</keyword>
<dbReference type="Gene3D" id="3.40.50.620">
    <property type="entry name" value="HUPs"/>
    <property type="match status" value="1"/>
</dbReference>
<protein>
    <recommendedName>
        <fullName evidence="12">Cysteine--tRNA ligase</fullName>
        <ecNumber evidence="12">6.1.1.16</ecNumber>
    </recommendedName>
    <alternativeName>
        <fullName evidence="12">Cysteinyl-tRNA synthetase</fullName>
        <shortName evidence="12">CysRS</shortName>
    </alternativeName>
</protein>
<dbReference type="RefSeq" id="WP_058467938.1">
    <property type="nucleotide sequence ID" value="NZ_CAAAIX010000007.1"/>
</dbReference>
<dbReference type="InterPro" id="IPR009080">
    <property type="entry name" value="tRNAsynth_Ia_anticodon-bd"/>
</dbReference>
<feature type="binding site" evidence="12">
    <location>
        <position position="269"/>
    </location>
    <ligand>
        <name>ATP</name>
        <dbReference type="ChEBI" id="CHEBI:30616"/>
    </ligand>
</feature>
<reference evidence="15 17" key="2">
    <citation type="submission" date="2018-06" db="EMBL/GenBank/DDBJ databases">
        <authorList>
            <consortium name="Pathogen Informatics"/>
            <person name="Doyle S."/>
        </authorList>
    </citation>
    <scope>NUCLEOTIDE SEQUENCE [LARGE SCALE GENOMIC DNA]</scope>
    <source>
        <strain evidence="15 17">NCTC11401</strain>
    </source>
</reference>
<evidence type="ECO:0000256" key="7">
    <source>
        <dbReference type="ARBA" id="ARBA00022741"/>
    </source>
</evidence>
<dbReference type="InterPro" id="IPR015273">
    <property type="entry name" value="Cys-tRNA-synt_Ia_DALR"/>
</dbReference>
<dbReference type="SMART" id="SM00840">
    <property type="entry name" value="DALR_2"/>
    <property type="match status" value="1"/>
</dbReference>
<evidence type="ECO:0000259" key="13">
    <source>
        <dbReference type="SMART" id="SM00840"/>
    </source>
</evidence>
<keyword evidence="7 12" id="KW-0547">Nucleotide-binding</keyword>
<dbReference type="GO" id="GO:0004817">
    <property type="term" value="F:cysteine-tRNA ligase activity"/>
    <property type="evidence" value="ECO:0007669"/>
    <property type="project" value="UniProtKB-UniRule"/>
</dbReference>
<dbReference type="EMBL" id="FTNL01000001">
    <property type="protein sequence ID" value="SIQ47682.1"/>
    <property type="molecule type" value="Genomic_DNA"/>
</dbReference>
<dbReference type="GO" id="GO:0006423">
    <property type="term" value="P:cysteinyl-tRNA aminoacylation"/>
    <property type="evidence" value="ECO:0007669"/>
    <property type="project" value="UniProtKB-UniRule"/>
</dbReference>
<dbReference type="Pfam" id="PF09190">
    <property type="entry name" value="DALR_2"/>
    <property type="match status" value="1"/>
</dbReference>
<dbReference type="Pfam" id="PF01406">
    <property type="entry name" value="tRNA-synt_1e"/>
    <property type="match status" value="1"/>
</dbReference>
<feature type="binding site" evidence="12">
    <location>
        <position position="28"/>
    </location>
    <ligand>
        <name>Zn(2+)</name>
        <dbReference type="ChEBI" id="CHEBI:29105"/>
    </ligand>
</feature>
<evidence type="ECO:0000256" key="4">
    <source>
        <dbReference type="ARBA" id="ARBA00022490"/>
    </source>
</evidence>
<organism evidence="15 17">
    <name type="scientific">Fluoribacter gormanii</name>
    <dbReference type="NCBI Taxonomy" id="464"/>
    <lineage>
        <taxon>Bacteria</taxon>
        <taxon>Pseudomonadati</taxon>
        <taxon>Pseudomonadota</taxon>
        <taxon>Gammaproteobacteria</taxon>
        <taxon>Legionellales</taxon>
        <taxon>Legionellaceae</taxon>
        <taxon>Fluoribacter</taxon>
    </lineage>
</organism>
<evidence type="ECO:0000256" key="9">
    <source>
        <dbReference type="ARBA" id="ARBA00022840"/>
    </source>
</evidence>
<evidence type="ECO:0000256" key="11">
    <source>
        <dbReference type="ARBA" id="ARBA00023146"/>
    </source>
</evidence>
<dbReference type="CDD" id="cd07963">
    <property type="entry name" value="Anticodon_Ia_Cys"/>
    <property type="match status" value="1"/>
</dbReference>
<dbReference type="OrthoDB" id="9815130at2"/>
<comment type="catalytic activity">
    <reaction evidence="12">
        <text>tRNA(Cys) + L-cysteine + ATP = L-cysteinyl-tRNA(Cys) + AMP + diphosphate</text>
        <dbReference type="Rhea" id="RHEA:17773"/>
        <dbReference type="Rhea" id="RHEA-COMP:9661"/>
        <dbReference type="Rhea" id="RHEA-COMP:9679"/>
        <dbReference type="ChEBI" id="CHEBI:30616"/>
        <dbReference type="ChEBI" id="CHEBI:33019"/>
        <dbReference type="ChEBI" id="CHEBI:35235"/>
        <dbReference type="ChEBI" id="CHEBI:78442"/>
        <dbReference type="ChEBI" id="CHEBI:78517"/>
        <dbReference type="ChEBI" id="CHEBI:456215"/>
        <dbReference type="EC" id="6.1.1.16"/>
    </reaction>
</comment>
<evidence type="ECO:0000313" key="16">
    <source>
        <dbReference type="Proteomes" id="UP000186808"/>
    </source>
</evidence>
<dbReference type="Gene3D" id="1.20.120.1910">
    <property type="entry name" value="Cysteine-tRNA ligase, C-terminal anti-codon recognition domain"/>
    <property type="match status" value="1"/>
</dbReference>
<evidence type="ECO:0000256" key="3">
    <source>
        <dbReference type="ARBA" id="ARBA00011245"/>
    </source>
</evidence>
<gene>
    <name evidence="12 15" type="primary">cysS</name>
    <name evidence="15" type="ORF">NCTC11401_01301</name>
    <name evidence="14" type="ORF">SAMN05421777_101117</name>
</gene>
<dbReference type="GO" id="GO:0008270">
    <property type="term" value="F:zinc ion binding"/>
    <property type="evidence" value="ECO:0007669"/>
    <property type="project" value="UniProtKB-UniRule"/>
</dbReference>
<keyword evidence="4 12" id="KW-0963">Cytoplasm</keyword>
<dbReference type="PRINTS" id="PR00983">
    <property type="entry name" value="TRNASYNTHCYS"/>
</dbReference>
<feature type="binding site" evidence="12">
    <location>
        <position position="209"/>
    </location>
    <ligand>
        <name>Zn(2+)</name>
        <dbReference type="ChEBI" id="CHEBI:29105"/>
    </ligand>
</feature>
<evidence type="ECO:0000313" key="15">
    <source>
        <dbReference type="EMBL" id="STO24489.1"/>
    </source>
</evidence>
<evidence type="ECO:0000256" key="12">
    <source>
        <dbReference type="HAMAP-Rule" id="MF_00041"/>
    </source>
</evidence>
<dbReference type="GO" id="GO:0005829">
    <property type="term" value="C:cytosol"/>
    <property type="evidence" value="ECO:0007669"/>
    <property type="project" value="TreeGrafter"/>
</dbReference>
<dbReference type="FunFam" id="3.40.50.620:FF:000009">
    <property type="entry name" value="Cysteine--tRNA ligase"/>
    <property type="match status" value="1"/>
</dbReference>
<comment type="subunit">
    <text evidence="3 12">Monomer.</text>
</comment>
<evidence type="ECO:0000256" key="2">
    <source>
        <dbReference type="ARBA" id="ARBA00005594"/>
    </source>
</evidence>
<feature type="binding site" evidence="12">
    <location>
        <position position="234"/>
    </location>
    <ligand>
        <name>Zn(2+)</name>
        <dbReference type="ChEBI" id="CHEBI:29105"/>
    </ligand>
</feature>
<dbReference type="CDD" id="cd00672">
    <property type="entry name" value="CysRS_core"/>
    <property type="match status" value="1"/>
</dbReference>
<dbReference type="EMBL" id="UGGV01000001">
    <property type="protein sequence ID" value="STO24489.1"/>
    <property type="molecule type" value="Genomic_DNA"/>
</dbReference>
<dbReference type="Proteomes" id="UP000254374">
    <property type="component" value="Unassembled WGS sequence"/>
</dbReference>
<sequence length="454" mass="51437">MLHLYNSLTRTKEPFVSILPGKIGIYVCGITVYDHCHIGHARSMVAFDVIVRYLRSQGYEVKYVRNITDIDDKIIARAHERAIPIDELTAQYIAAMNEDTQALNILPPDVEPRATEHIHTIIRLIERLLAKGNAYLSDNGDVCYQVNSFADYGKLSHKDLEGLVAGARVEIVKEKRSPLDFVLWKKAKQGEPSWPSPWGEGRPGWHIECSAMAMSELGDQFDIHGGGLDLQFPHHENEIAQSEAATEKAFANYWLHVGMLQVNNEKMSKSLGNFFTIADVLAKHHPEVVRYFLLSSHYRSSLNYSEENLSNAKKALTRLYQTIKDNHNIADGEMDNHWINEFNQAMNDDFNTPVALSVLFQLSHEVNKNNSPILVATLKYLAGIMGLLQTDPASFLQSGFAEEDKVEIEQLIAERLQARADRNWQRADQIRADLLSRGIELEDGVNGTTWRRVE</sequence>
<name>A0A377GI30_9GAMM</name>
<dbReference type="InterPro" id="IPR032678">
    <property type="entry name" value="tRNA-synt_1_cat_dom"/>
</dbReference>
<dbReference type="PANTHER" id="PTHR10890:SF3">
    <property type="entry name" value="CYSTEINE--TRNA LIGASE, CYTOPLASMIC"/>
    <property type="match status" value="1"/>
</dbReference>
<comment type="cofactor">
    <cofactor evidence="12">
        <name>Zn(2+)</name>
        <dbReference type="ChEBI" id="CHEBI:29105"/>
    </cofactor>
    <text evidence="12">Binds 1 zinc ion per subunit.</text>
</comment>
<keyword evidence="8 12" id="KW-0862">Zinc</keyword>
<evidence type="ECO:0000256" key="10">
    <source>
        <dbReference type="ARBA" id="ARBA00022917"/>
    </source>
</evidence>
<accession>A0A377GI30</accession>
<evidence type="ECO:0000256" key="8">
    <source>
        <dbReference type="ARBA" id="ARBA00022833"/>
    </source>
</evidence>
<evidence type="ECO:0000256" key="6">
    <source>
        <dbReference type="ARBA" id="ARBA00022723"/>
    </source>
</evidence>
<dbReference type="PANTHER" id="PTHR10890">
    <property type="entry name" value="CYSTEINYL-TRNA SYNTHETASE"/>
    <property type="match status" value="1"/>
</dbReference>
<dbReference type="InterPro" id="IPR024909">
    <property type="entry name" value="Cys-tRNA/MSH_ligase"/>
</dbReference>
<feature type="short sequence motif" description="'KMSKS' region" evidence="12">
    <location>
        <begin position="266"/>
        <end position="270"/>
    </location>
</feature>
<dbReference type="SUPFAM" id="SSF52374">
    <property type="entry name" value="Nucleotidylyl transferase"/>
    <property type="match status" value="1"/>
</dbReference>
<proteinExistence type="inferred from homology"/>
<dbReference type="InterPro" id="IPR014729">
    <property type="entry name" value="Rossmann-like_a/b/a_fold"/>
</dbReference>
<keyword evidence="16" id="KW-1185">Reference proteome</keyword>
<dbReference type="SUPFAM" id="SSF47323">
    <property type="entry name" value="Anticodon-binding domain of a subclass of class I aminoacyl-tRNA synthetases"/>
    <property type="match status" value="1"/>
</dbReference>
<dbReference type="HAMAP" id="MF_00041">
    <property type="entry name" value="Cys_tRNA_synth"/>
    <property type="match status" value="1"/>
</dbReference>
<dbReference type="Proteomes" id="UP000186808">
    <property type="component" value="Unassembled WGS sequence"/>
</dbReference>
<dbReference type="AlphaFoldDB" id="A0A377GI30"/>